<organism evidence="2 3">
    <name type="scientific">Knoellia aerolata DSM 18566</name>
    <dbReference type="NCBI Taxonomy" id="1385519"/>
    <lineage>
        <taxon>Bacteria</taxon>
        <taxon>Bacillati</taxon>
        <taxon>Actinomycetota</taxon>
        <taxon>Actinomycetes</taxon>
        <taxon>Micrococcales</taxon>
        <taxon>Intrasporangiaceae</taxon>
        <taxon>Knoellia</taxon>
    </lineage>
</organism>
<dbReference type="RefSeq" id="WP_156996758.1">
    <property type="nucleotide sequence ID" value="NZ_AVPL01000038.1"/>
</dbReference>
<reference evidence="2 3" key="1">
    <citation type="submission" date="2013-08" db="EMBL/GenBank/DDBJ databases">
        <title>The genome sequence of Knoellia aerolata.</title>
        <authorList>
            <person name="Zhu W."/>
            <person name="Wang G."/>
        </authorList>
    </citation>
    <scope>NUCLEOTIDE SEQUENCE [LARGE SCALE GENOMIC DNA]</scope>
    <source>
        <strain evidence="2 3">DSM 18566</strain>
    </source>
</reference>
<evidence type="ECO:0000256" key="1">
    <source>
        <dbReference type="SAM" id="Phobius"/>
    </source>
</evidence>
<feature type="transmembrane region" description="Helical" evidence="1">
    <location>
        <begin position="105"/>
        <end position="122"/>
    </location>
</feature>
<gene>
    <name evidence="2" type="ORF">N801_19240</name>
</gene>
<dbReference type="AlphaFoldDB" id="A0A0A0JV21"/>
<accession>A0A0A0JV21</accession>
<proteinExistence type="predicted"/>
<dbReference type="OrthoDB" id="1524823at2"/>
<keyword evidence="1" id="KW-1133">Transmembrane helix</keyword>
<keyword evidence="3" id="KW-1185">Reference proteome</keyword>
<keyword evidence="1" id="KW-0812">Transmembrane</keyword>
<sequence length="123" mass="12891">MTAAVLLTVLLVLLALFQLALALGAPLGRFAWGGQHRVLPTGLRVGSALGIATYVLIAVLALDRTGAVDVLPDRFSRVGMWVVLAYFVLGIGLNAASRSESERRVMVPVTVVLAALSLLVVLG</sequence>
<feature type="transmembrane region" description="Helical" evidence="1">
    <location>
        <begin position="75"/>
        <end position="93"/>
    </location>
</feature>
<dbReference type="eggNOG" id="ENOG5032YNI">
    <property type="taxonomic scope" value="Bacteria"/>
</dbReference>
<dbReference type="Proteomes" id="UP000030013">
    <property type="component" value="Unassembled WGS sequence"/>
</dbReference>
<name>A0A0A0JV21_9MICO</name>
<evidence type="ECO:0000313" key="3">
    <source>
        <dbReference type="Proteomes" id="UP000030013"/>
    </source>
</evidence>
<protein>
    <submittedName>
        <fullName evidence="2">Membrane protein</fullName>
    </submittedName>
</protein>
<keyword evidence="1" id="KW-0472">Membrane</keyword>
<dbReference type="EMBL" id="AVPL01000038">
    <property type="protein sequence ID" value="KGN40529.1"/>
    <property type="molecule type" value="Genomic_DNA"/>
</dbReference>
<feature type="transmembrane region" description="Helical" evidence="1">
    <location>
        <begin position="46"/>
        <end position="63"/>
    </location>
</feature>
<comment type="caution">
    <text evidence="2">The sequence shown here is derived from an EMBL/GenBank/DDBJ whole genome shotgun (WGS) entry which is preliminary data.</text>
</comment>
<evidence type="ECO:0000313" key="2">
    <source>
        <dbReference type="EMBL" id="KGN40529.1"/>
    </source>
</evidence>